<dbReference type="Gene3D" id="1.10.260.40">
    <property type="entry name" value="lambda repressor-like DNA-binding domains"/>
    <property type="match status" value="1"/>
</dbReference>
<evidence type="ECO:0000259" key="1">
    <source>
        <dbReference type="PROSITE" id="PS50943"/>
    </source>
</evidence>
<dbReference type="SUPFAM" id="SSF47413">
    <property type="entry name" value="lambda repressor-like DNA-binding domains"/>
    <property type="match status" value="1"/>
</dbReference>
<evidence type="ECO:0000313" key="2">
    <source>
        <dbReference type="EMBL" id="APB62273.1"/>
    </source>
</evidence>
<dbReference type="RefSeq" id="WP_041334369.1">
    <property type="nucleotide sequence ID" value="NZ_BSEE01000009.1"/>
</dbReference>
<reference evidence="2" key="1">
    <citation type="journal article" date="2002" name="Mikrobiologiia">
        <title>Soil strain of Bacillus subtilis harboring a large plasmid that mediates high-frequency conjugal mobilization.</title>
        <authorList>
            <person name="Lotareva O.V."/>
            <person name="Poluektova E.U."/>
            <person name="Titok M.A."/>
            <person name="Prozorov A.A."/>
        </authorList>
    </citation>
    <scope>NUCLEOTIDE SEQUENCE</scope>
    <source>
        <strain evidence="2">72</strain>
        <plasmid evidence="2">pBS72</plasmid>
    </source>
</reference>
<protein>
    <submittedName>
        <fullName evidence="2">Transcriptional regulator</fullName>
    </submittedName>
</protein>
<dbReference type="InterPro" id="IPR010982">
    <property type="entry name" value="Lambda_DNA-bd_dom_sf"/>
</dbReference>
<organism evidence="2">
    <name type="scientific">Bacillus subtilis</name>
    <dbReference type="NCBI Taxonomy" id="1423"/>
    <lineage>
        <taxon>Bacteria</taxon>
        <taxon>Bacillati</taxon>
        <taxon>Bacillota</taxon>
        <taxon>Bacilli</taxon>
        <taxon>Bacillales</taxon>
        <taxon>Bacillaceae</taxon>
        <taxon>Bacillus</taxon>
    </lineage>
</organism>
<dbReference type="InterPro" id="IPR001387">
    <property type="entry name" value="Cro/C1-type_HTH"/>
</dbReference>
<feature type="domain" description="HTH cro/C1-type" evidence="1">
    <location>
        <begin position="25"/>
        <end position="72"/>
    </location>
</feature>
<sequence>MATKRVYQLMADGAEKIELHLLRENMTQTEFSKSIKVSPSYVSQIMNKKIKVTAKTALKITRALQKESIRELFTMSTENDNEKHLLK</sequence>
<dbReference type="SMART" id="SM00530">
    <property type="entry name" value="HTH_XRE"/>
    <property type="match status" value="1"/>
</dbReference>
<reference evidence="2" key="4">
    <citation type="journal article" date="2006" name="Microbiology">
        <title>The replicative polymerases PolC and DnaE are required for theta replication of the Bacillus subtilis plasmid pBS72.</title>
        <authorList>
            <person name="Titok M."/>
            <person name="Suski C."/>
            <person name="Dalmais B."/>
            <person name="Ehrlich S.D."/>
            <person name="Janniere L."/>
        </authorList>
    </citation>
    <scope>NUCLEOTIDE SEQUENCE</scope>
    <source>
        <strain evidence="2">72</strain>
        <plasmid evidence="2">pBS72</plasmid>
    </source>
</reference>
<dbReference type="Pfam" id="PF01381">
    <property type="entry name" value="HTH_3"/>
    <property type="match status" value="1"/>
</dbReference>
<dbReference type="CDD" id="cd00093">
    <property type="entry name" value="HTH_XRE"/>
    <property type="match status" value="1"/>
</dbReference>
<name>A0A1J0AKL0_BACIU</name>
<dbReference type="PROSITE" id="PS50943">
    <property type="entry name" value="HTH_CROC1"/>
    <property type="match status" value="1"/>
</dbReference>
<dbReference type="GO" id="GO:0003677">
    <property type="term" value="F:DNA binding"/>
    <property type="evidence" value="ECO:0007669"/>
    <property type="project" value="InterPro"/>
</dbReference>
<gene>
    <name evidence="2" type="ORF">pBS72_0040</name>
</gene>
<dbReference type="EMBL" id="KX711616">
    <property type="protein sequence ID" value="APB62273.1"/>
    <property type="molecule type" value="Genomic_DNA"/>
</dbReference>
<reference evidence="2" key="5">
    <citation type="submission" date="2016-08" db="EMBL/GenBank/DDBJ databases">
        <authorList>
            <person name="Satsunkevich N.E."/>
            <person name="Valentovich L.N."/>
            <person name="Kolomiets E.I."/>
            <person name="Titok M.A."/>
        </authorList>
    </citation>
    <scope>NUCLEOTIDE SEQUENCE</scope>
    <source>
        <strain evidence="2">72</strain>
        <plasmid evidence="2">pBS72</plasmid>
    </source>
</reference>
<keyword evidence="2" id="KW-0614">Plasmid</keyword>
<dbReference type="AlphaFoldDB" id="A0A1J0AKL0"/>
<accession>A0A1J0AKL0</accession>
<geneLocation type="plasmid" evidence="2">
    <name>pBS72</name>
</geneLocation>
<reference evidence="2" key="2">
    <citation type="journal article" date="2003" name="Plasmid">
        <title>Bacillus subtilis soil isolates: plasmid replicon analysis and construction of a new theta-replicating vector.</title>
        <authorList>
            <person name="Titok M.A."/>
            <person name="Chapuis J."/>
            <person name="Selezneva Y.V."/>
            <person name="Lagodich A.V."/>
            <person name="Prokulevich V.A."/>
            <person name="Ehrlich S.D."/>
            <person name="Janniere L."/>
        </authorList>
    </citation>
    <scope>NUCLEOTIDE SEQUENCE</scope>
    <source>
        <strain evidence="2">72</strain>
        <plasmid evidence="2">pBS72</plasmid>
    </source>
</reference>
<reference evidence="2" key="3">
    <citation type="journal article" date="2004" name="Mol. Biol. (Mosk.)">
        <title>The replication system of plasmids from Bacillus subtilis environmental isolates.</title>
        <authorList>
            <person name="Lagodich A.V."/>
            <person name="Shtaniuk Iu.V."/>
            <person name="Prozorov A.A."/>
            <person name="Titok M.A."/>
        </authorList>
    </citation>
    <scope>NUCLEOTIDE SEQUENCE</scope>
    <source>
        <strain evidence="2">72</strain>
        <plasmid evidence="2">pBS72</plasmid>
    </source>
</reference>
<proteinExistence type="predicted"/>